<name>Q0UCH1_PHANO</name>
<evidence type="ECO:0000313" key="1">
    <source>
        <dbReference type="EMBL" id="EAT81937.1"/>
    </source>
</evidence>
<dbReference type="InParanoid" id="Q0UCH1"/>
<dbReference type="VEuPathDB" id="FungiDB:JI435_105430"/>
<accession>Q0UCH1</accession>
<dbReference type="Proteomes" id="UP000001055">
    <property type="component" value="Unassembled WGS sequence"/>
</dbReference>
<dbReference type="AlphaFoldDB" id="Q0UCH1"/>
<evidence type="ECO:0000313" key="2">
    <source>
        <dbReference type="Proteomes" id="UP000001055"/>
    </source>
</evidence>
<proteinExistence type="predicted"/>
<dbReference type="GeneID" id="5977718"/>
<dbReference type="KEGG" id="pno:SNOG_10543"/>
<dbReference type="RefSeq" id="XP_001800811.1">
    <property type="nucleotide sequence ID" value="XM_001800759.1"/>
</dbReference>
<organism evidence="1 2">
    <name type="scientific">Phaeosphaeria nodorum (strain SN15 / ATCC MYA-4574 / FGSC 10173)</name>
    <name type="common">Glume blotch fungus</name>
    <name type="synonym">Parastagonospora nodorum</name>
    <dbReference type="NCBI Taxonomy" id="321614"/>
    <lineage>
        <taxon>Eukaryota</taxon>
        <taxon>Fungi</taxon>
        <taxon>Dikarya</taxon>
        <taxon>Ascomycota</taxon>
        <taxon>Pezizomycotina</taxon>
        <taxon>Dothideomycetes</taxon>
        <taxon>Pleosporomycetidae</taxon>
        <taxon>Pleosporales</taxon>
        <taxon>Pleosporineae</taxon>
        <taxon>Phaeosphaeriaceae</taxon>
        <taxon>Parastagonospora</taxon>
    </lineage>
</organism>
<reference evidence="2" key="1">
    <citation type="journal article" date="2007" name="Plant Cell">
        <title>Dothideomycete-plant interactions illuminated by genome sequencing and EST analysis of the wheat pathogen Stagonospora nodorum.</title>
        <authorList>
            <person name="Hane J.K."/>
            <person name="Lowe R.G."/>
            <person name="Solomon P.S."/>
            <person name="Tan K.C."/>
            <person name="Schoch C.L."/>
            <person name="Spatafora J.W."/>
            <person name="Crous P.W."/>
            <person name="Kodira C."/>
            <person name="Birren B.W."/>
            <person name="Galagan J.E."/>
            <person name="Torriani S.F."/>
            <person name="McDonald B.A."/>
            <person name="Oliver R.P."/>
        </authorList>
    </citation>
    <scope>NUCLEOTIDE SEQUENCE [LARGE SCALE GENOMIC DNA]</scope>
    <source>
        <strain evidence="2">SN15 / ATCC MYA-4574 / FGSC 10173</strain>
    </source>
</reference>
<gene>
    <name evidence="1" type="ORF">SNOG_10543</name>
</gene>
<dbReference type="EMBL" id="CH445341">
    <property type="protein sequence ID" value="EAT81937.1"/>
    <property type="molecule type" value="Genomic_DNA"/>
</dbReference>
<protein>
    <submittedName>
        <fullName evidence="1">Uncharacterized protein</fullName>
    </submittedName>
</protein>
<sequence>MKYTICYSLCSTPAWVSVLPVAILYEYRITGISPNEKRATKRRYIETAIQNTSFLRDNRKSFATDYFDTIISWVDLHSLGAGPKVGAYDESITDSADERRLIDVVDRDVTSHLNLRLSAPMDLAAFRSCVGSSHDNPAAYNPERTRANL</sequence>